<evidence type="ECO:0000256" key="5">
    <source>
        <dbReference type="SAM" id="SignalP"/>
    </source>
</evidence>
<feature type="signal peptide" evidence="5">
    <location>
        <begin position="1"/>
        <end position="19"/>
    </location>
</feature>
<dbReference type="PANTHER" id="PTHR16631:SF14">
    <property type="entry name" value="FAMILY 17 GLUCOSIDASE SCW10-RELATED"/>
    <property type="match status" value="1"/>
</dbReference>
<evidence type="ECO:0000313" key="6">
    <source>
        <dbReference type="EMBL" id="KAF4970377.1"/>
    </source>
</evidence>
<dbReference type="EMBL" id="JABEXW010000126">
    <property type="protein sequence ID" value="KAF4970377.1"/>
    <property type="molecule type" value="Genomic_DNA"/>
</dbReference>
<keyword evidence="7" id="KW-1185">Reference proteome</keyword>
<evidence type="ECO:0000313" key="7">
    <source>
        <dbReference type="Proteomes" id="UP000622797"/>
    </source>
</evidence>
<dbReference type="Gene3D" id="3.20.20.80">
    <property type="entry name" value="Glycosidases"/>
    <property type="match status" value="1"/>
</dbReference>
<evidence type="ECO:0000256" key="4">
    <source>
        <dbReference type="SAM" id="MobiDB-lite"/>
    </source>
</evidence>
<comment type="caution">
    <text evidence="6">The sequence shown here is derived from an EMBL/GenBank/DDBJ whole genome shotgun (WGS) entry which is preliminary data.</text>
</comment>
<feature type="chain" id="PRO_5034385040" evidence="5">
    <location>
        <begin position="20"/>
        <end position="427"/>
    </location>
</feature>
<evidence type="ECO:0000256" key="2">
    <source>
        <dbReference type="ARBA" id="ARBA00008773"/>
    </source>
</evidence>
<dbReference type="Proteomes" id="UP000622797">
    <property type="component" value="Unassembled WGS sequence"/>
</dbReference>
<dbReference type="OrthoDB" id="941679at2759"/>
<dbReference type="GO" id="GO:0009986">
    <property type="term" value="C:cell surface"/>
    <property type="evidence" value="ECO:0007669"/>
    <property type="project" value="TreeGrafter"/>
</dbReference>
<reference evidence="6" key="2">
    <citation type="submission" date="2020-05" db="EMBL/GenBank/DDBJ databases">
        <authorList>
            <person name="Kim H.-S."/>
            <person name="Proctor R.H."/>
            <person name="Brown D.W."/>
        </authorList>
    </citation>
    <scope>NUCLEOTIDE SEQUENCE</scope>
    <source>
        <strain evidence="6">NRRL 20472</strain>
    </source>
</reference>
<comment type="similarity">
    <text evidence="2">Belongs to the glycosyl hydrolase 17 family.</text>
</comment>
<dbReference type="GO" id="GO:0071555">
    <property type="term" value="P:cell wall organization"/>
    <property type="evidence" value="ECO:0007669"/>
    <property type="project" value="TreeGrafter"/>
</dbReference>
<dbReference type="AlphaFoldDB" id="A0A8H4U699"/>
<feature type="region of interest" description="Disordered" evidence="4">
    <location>
        <begin position="120"/>
        <end position="158"/>
    </location>
</feature>
<dbReference type="GO" id="GO:0005576">
    <property type="term" value="C:extracellular region"/>
    <property type="evidence" value="ECO:0007669"/>
    <property type="project" value="TreeGrafter"/>
</dbReference>
<dbReference type="InterPro" id="IPR050732">
    <property type="entry name" value="Beta-glucan_modifiers"/>
</dbReference>
<feature type="compositionally biased region" description="Pro residues" evidence="4">
    <location>
        <begin position="129"/>
        <end position="144"/>
    </location>
</feature>
<name>A0A8H4U699_9HYPO</name>
<dbReference type="InterPro" id="IPR017853">
    <property type="entry name" value="GH"/>
</dbReference>
<keyword evidence="3" id="KW-0378">Hydrolase</keyword>
<organism evidence="6 7">
    <name type="scientific">Fusarium sarcochroum</name>
    <dbReference type="NCBI Taxonomy" id="1208366"/>
    <lineage>
        <taxon>Eukaryota</taxon>
        <taxon>Fungi</taxon>
        <taxon>Dikarya</taxon>
        <taxon>Ascomycota</taxon>
        <taxon>Pezizomycotina</taxon>
        <taxon>Sordariomycetes</taxon>
        <taxon>Hypocreomycetidae</taxon>
        <taxon>Hypocreales</taxon>
        <taxon>Nectriaceae</taxon>
        <taxon>Fusarium</taxon>
        <taxon>Fusarium lateritium species complex</taxon>
    </lineage>
</organism>
<sequence>MTMRRYLTSALAMAAAVTAAPTGRSTETRDLVTATSYTAAATHTAVIAYDPSSTVPTETVAFTPSQSIYHDVEAHCSGPNCSNAGSIICKGSNCGGSGRSGHSVFFASGPPGDVFIPGRVPGYGTGEFPGPPGPHGPGQFPGPPGQSGSEGSSFGGSTAGGSNLHGIGWATFRKDGSCKTKEQIHDDLSRFEGTYSLVRTYGTECDQVAHAYSWSKSSSMKLFLGVYKMDDIQGETQRIIDGVNRDWDNVDTIGVGNEHVTFGTTAANAVSALKQVRQMVREAGYQGPVVWVDTSGAVINHPELCNESDYCAINAHAFFDSSVAAEESGDWLSKTINNVRAKLSDQDQRIVVCETGWPHRGDTNGRAVPGLPQQQAALTGIRELFTSNPKDLILFSGYNDPWKKSEPATFHAEQFWGINDAKSSADL</sequence>
<comment type="subcellular location">
    <subcellularLocation>
        <location evidence="1">Cell envelope</location>
    </subcellularLocation>
</comment>
<keyword evidence="5" id="KW-0732">Signal</keyword>
<dbReference type="GO" id="GO:0009277">
    <property type="term" value="C:fungal-type cell wall"/>
    <property type="evidence" value="ECO:0007669"/>
    <property type="project" value="TreeGrafter"/>
</dbReference>
<reference evidence="6" key="1">
    <citation type="journal article" date="2020" name="BMC Genomics">
        <title>Correction to: Identification and distribution of gene clusters required for synthesis of sphingolipid metabolism inhibitors in diverse species of the filamentous fungus Fusarium.</title>
        <authorList>
            <person name="Kim H.S."/>
            <person name="Lohmar J.M."/>
            <person name="Busman M."/>
            <person name="Brown D.W."/>
            <person name="Naumann T.A."/>
            <person name="Divon H.H."/>
            <person name="Lysoe E."/>
            <person name="Uhlig S."/>
            <person name="Proctor R.H."/>
        </authorList>
    </citation>
    <scope>NUCLEOTIDE SEQUENCE</scope>
    <source>
        <strain evidence="6">NRRL 20472</strain>
    </source>
</reference>
<evidence type="ECO:0000256" key="3">
    <source>
        <dbReference type="ARBA" id="ARBA00022801"/>
    </source>
</evidence>
<proteinExistence type="inferred from homology"/>
<gene>
    <name evidence="6" type="ORF">FSARC_2570</name>
</gene>
<accession>A0A8H4U699</accession>
<protein>
    <submittedName>
        <fullName evidence="6">Uncharacterized protein</fullName>
    </submittedName>
</protein>
<dbReference type="GO" id="GO:0042973">
    <property type="term" value="F:glucan endo-1,3-beta-D-glucosidase activity"/>
    <property type="evidence" value="ECO:0007669"/>
    <property type="project" value="TreeGrafter"/>
</dbReference>
<evidence type="ECO:0000256" key="1">
    <source>
        <dbReference type="ARBA" id="ARBA00004196"/>
    </source>
</evidence>
<dbReference type="SUPFAM" id="SSF51445">
    <property type="entry name" value="(Trans)glycosidases"/>
    <property type="match status" value="1"/>
</dbReference>
<dbReference type="PANTHER" id="PTHR16631">
    <property type="entry name" value="GLUCAN 1,3-BETA-GLUCOSIDASE"/>
    <property type="match status" value="1"/>
</dbReference>